<dbReference type="InterPro" id="IPR013154">
    <property type="entry name" value="ADH-like_N"/>
</dbReference>
<dbReference type="CDD" id="cd05289">
    <property type="entry name" value="MDR_like_2"/>
    <property type="match status" value="1"/>
</dbReference>
<evidence type="ECO:0000259" key="1">
    <source>
        <dbReference type="SMART" id="SM00829"/>
    </source>
</evidence>
<dbReference type="RefSeq" id="WP_255391878.1">
    <property type="nucleotide sequence ID" value="NZ_CP101509.1"/>
</dbReference>
<evidence type="ECO:0000313" key="2">
    <source>
        <dbReference type="EMBL" id="UTV30519.1"/>
    </source>
</evidence>
<keyword evidence="3" id="KW-1185">Reference proteome</keyword>
<gene>
    <name evidence="2" type="ORF">NNL38_18275</name>
</gene>
<dbReference type="SUPFAM" id="SSF50129">
    <property type="entry name" value="GroES-like"/>
    <property type="match status" value="1"/>
</dbReference>
<dbReference type="InterPro" id="IPR036291">
    <property type="entry name" value="NAD(P)-bd_dom_sf"/>
</dbReference>
<organism evidence="2 3">
    <name type="scientific">Photobacterium atrarenae</name>
    <dbReference type="NCBI Taxonomy" id="865757"/>
    <lineage>
        <taxon>Bacteria</taxon>
        <taxon>Pseudomonadati</taxon>
        <taxon>Pseudomonadota</taxon>
        <taxon>Gammaproteobacteria</taxon>
        <taxon>Vibrionales</taxon>
        <taxon>Vibrionaceae</taxon>
        <taxon>Photobacterium</taxon>
    </lineage>
</organism>
<dbReference type="Pfam" id="PF13602">
    <property type="entry name" value="ADH_zinc_N_2"/>
    <property type="match status" value="1"/>
</dbReference>
<feature type="domain" description="Enoyl reductase (ER)" evidence="1">
    <location>
        <begin position="10"/>
        <end position="305"/>
    </location>
</feature>
<dbReference type="PANTHER" id="PTHR11695">
    <property type="entry name" value="ALCOHOL DEHYDROGENASE RELATED"/>
    <property type="match status" value="1"/>
</dbReference>
<reference evidence="2" key="1">
    <citation type="submission" date="2022-07" db="EMBL/GenBank/DDBJ databases">
        <title>Genome sequencing of Photobacterium atrarenae GJH2-4.</title>
        <authorList>
            <person name="Park S.-J."/>
        </authorList>
    </citation>
    <scope>NUCLEOTIDE SEQUENCE</scope>
    <source>
        <strain evidence="2">GJH2-4</strain>
    </source>
</reference>
<dbReference type="PANTHER" id="PTHR11695:SF294">
    <property type="entry name" value="RETICULON-4-INTERACTING PROTEIN 1, MITOCHONDRIAL"/>
    <property type="match status" value="1"/>
</dbReference>
<accession>A0ABY5GPA9</accession>
<dbReference type="SMART" id="SM00829">
    <property type="entry name" value="PKS_ER"/>
    <property type="match status" value="1"/>
</dbReference>
<dbReference type="Pfam" id="PF08240">
    <property type="entry name" value="ADH_N"/>
    <property type="match status" value="1"/>
</dbReference>
<evidence type="ECO:0000313" key="3">
    <source>
        <dbReference type="Proteomes" id="UP001057998"/>
    </source>
</evidence>
<sequence length="308" mass="32496">MKAIVIEQYGPADQLSISQITAPKPEDGQVRIQVKAAGVNPVDTMVRAGMLESFFSLPLTAGWDVAGVVLETAGDSHGLQVGDEVMAMIPIGQPGAYAEQVIIDSALVVKKPQNLSFEQAAGTPMVSLTAWQAIHDLGQVSSGQTVLIHGGSSAVGAFAVQYAKLAGARVIATASAPNHPYLRELGADQCIDYRSEQFEAMVSDIDLVVAAIGEEGLLERSLKVIKSGGKLVSTLSEIAPEIAQASGVTFQRVWVTPDHSKLAHIANLLSDGQLSLKIDSVFPLEQAAQAHQRSESRRAVGKIILTIA</sequence>
<dbReference type="Proteomes" id="UP001057998">
    <property type="component" value="Chromosome 2"/>
</dbReference>
<dbReference type="EMBL" id="CP101509">
    <property type="protein sequence ID" value="UTV30519.1"/>
    <property type="molecule type" value="Genomic_DNA"/>
</dbReference>
<protein>
    <submittedName>
        <fullName evidence="2">NADP-dependent oxidoreductase</fullName>
    </submittedName>
</protein>
<dbReference type="Gene3D" id="3.40.50.720">
    <property type="entry name" value="NAD(P)-binding Rossmann-like Domain"/>
    <property type="match status" value="1"/>
</dbReference>
<dbReference type="InterPro" id="IPR020843">
    <property type="entry name" value="ER"/>
</dbReference>
<name>A0ABY5GPA9_9GAMM</name>
<dbReference type="InterPro" id="IPR011032">
    <property type="entry name" value="GroES-like_sf"/>
</dbReference>
<dbReference type="SUPFAM" id="SSF51735">
    <property type="entry name" value="NAD(P)-binding Rossmann-fold domains"/>
    <property type="match status" value="1"/>
</dbReference>
<dbReference type="Gene3D" id="3.90.180.10">
    <property type="entry name" value="Medium-chain alcohol dehydrogenases, catalytic domain"/>
    <property type="match status" value="1"/>
</dbReference>
<dbReference type="InterPro" id="IPR050700">
    <property type="entry name" value="YIM1/Zinc_Alcohol_DH_Fams"/>
</dbReference>
<proteinExistence type="predicted"/>